<feature type="region of interest" description="Disordered" evidence="1">
    <location>
        <begin position="1"/>
        <end position="23"/>
    </location>
</feature>
<dbReference type="InParanoid" id="B7FUS7"/>
<dbReference type="KEGG" id="pti:PHATRDRAFT_44643"/>
<dbReference type="EMBL" id="CM000607">
    <property type="protein sequence ID" value="EEC50037.1"/>
    <property type="molecule type" value="Genomic_DNA"/>
</dbReference>
<protein>
    <submittedName>
        <fullName evidence="2">Uncharacterized protein</fullName>
    </submittedName>
</protein>
<proteinExistence type="predicted"/>
<evidence type="ECO:0000313" key="2">
    <source>
        <dbReference type="EMBL" id="EEC50037.1"/>
    </source>
</evidence>
<dbReference type="RefSeq" id="XP_002178372.1">
    <property type="nucleotide sequence ID" value="XM_002178336.1"/>
</dbReference>
<dbReference type="HOGENOM" id="CLU_1117570_0_0_1"/>
<dbReference type="eggNOG" id="ENOG502SUC8">
    <property type="taxonomic scope" value="Eukaryota"/>
</dbReference>
<dbReference type="AlphaFoldDB" id="B7FUS7"/>
<feature type="region of interest" description="Disordered" evidence="1">
    <location>
        <begin position="62"/>
        <end position="88"/>
    </location>
</feature>
<reference evidence="3" key="2">
    <citation type="submission" date="2008-08" db="EMBL/GenBank/DDBJ databases">
        <authorList>
            <consortium name="Diatom Consortium"/>
            <person name="Grigoriev I."/>
            <person name="Grimwood J."/>
            <person name="Kuo A."/>
            <person name="Otillar R.P."/>
            <person name="Salamov A."/>
            <person name="Detter J.C."/>
            <person name="Lindquist E."/>
            <person name="Shapiro H."/>
            <person name="Lucas S."/>
            <person name="Glavina del Rio T."/>
            <person name="Pitluck S."/>
            <person name="Rokhsar D."/>
            <person name="Bowler C."/>
        </authorList>
    </citation>
    <scope>GENOME REANNOTATION</scope>
    <source>
        <strain evidence="3">CCAP 1055/1</strain>
    </source>
</reference>
<keyword evidence="3" id="KW-1185">Reference proteome</keyword>
<sequence>MSLAKKRKAVDHKKSNGNQSKSSKVLDFDQDAFHVEIGYSELSMEGIHARIQDLCRGVPKIPDSKFAEKEGGKGSDSSGSRETLPQPIQEFHFNKTEIREWATSLQTVLEEFHLLVACVSPATYAWGTDRSGAADQNLSLLSNEFMRAQEQLIARVSPRLNDVLAPVVTLVTDKTVTEKVDGKEVKQNYFITTHEDPDYANLCYTILARNAASLRQVVIANFDKLLRAVHDFLNAQHKDNQHDSRGFVY</sequence>
<gene>
    <name evidence="2" type="ORF">PHATRDRAFT_44643</name>
</gene>
<dbReference type="PaxDb" id="2850-Phatr44643"/>
<dbReference type="GeneID" id="7197639"/>
<feature type="compositionally biased region" description="Basic and acidic residues" evidence="1">
    <location>
        <begin position="62"/>
        <end position="73"/>
    </location>
</feature>
<evidence type="ECO:0000256" key="1">
    <source>
        <dbReference type="SAM" id="MobiDB-lite"/>
    </source>
</evidence>
<dbReference type="Proteomes" id="UP000000759">
    <property type="component" value="Chromosome 4"/>
</dbReference>
<name>B7FUS7_PHATC</name>
<feature type="compositionally biased region" description="Basic residues" evidence="1">
    <location>
        <begin position="1"/>
        <end position="11"/>
    </location>
</feature>
<evidence type="ECO:0000313" key="3">
    <source>
        <dbReference type="Proteomes" id="UP000000759"/>
    </source>
</evidence>
<dbReference type="OrthoDB" id="41704at2759"/>
<accession>B7FUS7</accession>
<reference evidence="2 3" key="1">
    <citation type="journal article" date="2008" name="Nature">
        <title>The Phaeodactylum genome reveals the evolutionary history of diatom genomes.</title>
        <authorList>
            <person name="Bowler C."/>
            <person name="Allen A.E."/>
            <person name="Badger J.H."/>
            <person name="Grimwood J."/>
            <person name="Jabbari K."/>
            <person name="Kuo A."/>
            <person name="Maheswari U."/>
            <person name="Martens C."/>
            <person name="Maumus F."/>
            <person name="Otillar R.P."/>
            <person name="Rayko E."/>
            <person name="Salamov A."/>
            <person name="Vandepoele K."/>
            <person name="Beszteri B."/>
            <person name="Gruber A."/>
            <person name="Heijde M."/>
            <person name="Katinka M."/>
            <person name="Mock T."/>
            <person name="Valentin K."/>
            <person name="Verret F."/>
            <person name="Berges J.A."/>
            <person name="Brownlee C."/>
            <person name="Cadoret J.P."/>
            <person name="Chiovitti A."/>
            <person name="Choi C.J."/>
            <person name="Coesel S."/>
            <person name="De Martino A."/>
            <person name="Detter J.C."/>
            <person name="Durkin C."/>
            <person name="Falciatore A."/>
            <person name="Fournet J."/>
            <person name="Haruta M."/>
            <person name="Huysman M.J."/>
            <person name="Jenkins B.D."/>
            <person name="Jiroutova K."/>
            <person name="Jorgensen R.E."/>
            <person name="Joubert Y."/>
            <person name="Kaplan A."/>
            <person name="Kroger N."/>
            <person name="Kroth P.G."/>
            <person name="La Roche J."/>
            <person name="Lindquist E."/>
            <person name="Lommer M."/>
            <person name="Martin-Jezequel V."/>
            <person name="Lopez P.J."/>
            <person name="Lucas S."/>
            <person name="Mangogna M."/>
            <person name="McGinnis K."/>
            <person name="Medlin L.K."/>
            <person name="Montsant A."/>
            <person name="Oudot-Le Secq M.P."/>
            <person name="Napoli C."/>
            <person name="Obornik M."/>
            <person name="Parker M.S."/>
            <person name="Petit J.L."/>
            <person name="Porcel B.M."/>
            <person name="Poulsen N."/>
            <person name="Robison M."/>
            <person name="Rychlewski L."/>
            <person name="Rynearson T.A."/>
            <person name="Schmutz J."/>
            <person name="Shapiro H."/>
            <person name="Siaut M."/>
            <person name="Stanley M."/>
            <person name="Sussman M.R."/>
            <person name="Taylor A.R."/>
            <person name="Vardi A."/>
            <person name="von Dassow P."/>
            <person name="Vyverman W."/>
            <person name="Willis A."/>
            <person name="Wyrwicz L.S."/>
            <person name="Rokhsar D.S."/>
            <person name="Weissenbach J."/>
            <person name="Armbrust E.V."/>
            <person name="Green B.R."/>
            <person name="Van de Peer Y."/>
            <person name="Grigoriev I.V."/>
        </authorList>
    </citation>
    <scope>NUCLEOTIDE SEQUENCE [LARGE SCALE GENOMIC DNA]</scope>
    <source>
        <strain evidence="2 3">CCAP 1055/1</strain>
    </source>
</reference>
<organism evidence="2 3">
    <name type="scientific">Phaeodactylum tricornutum (strain CCAP 1055/1)</name>
    <dbReference type="NCBI Taxonomy" id="556484"/>
    <lineage>
        <taxon>Eukaryota</taxon>
        <taxon>Sar</taxon>
        <taxon>Stramenopiles</taxon>
        <taxon>Ochrophyta</taxon>
        <taxon>Bacillariophyta</taxon>
        <taxon>Bacillariophyceae</taxon>
        <taxon>Bacillariophycidae</taxon>
        <taxon>Naviculales</taxon>
        <taxon>Phaeodactylaceae</taxon>
        <taxon>Phaeodactylum</taxon>
    </lineage>
</organism>
<dbReference type="OMA" id="CYTILAR"/>